<dbReference type="Pfam" id="PF02098">
    <property type="entry name" value="His_binding"/>
    <property type="match status" value="1"/>
</dbReference>
<dbReference type="AlphaFoldDB" id="A0A131Z0R5"/>
<dbReference type="SUPFAM" id="SSF50814">
    <property type="entry name" value="Lipocalins"/>
    <property type="match status" value="1"/>
</dbReference>
<feature type="signal peptide" evidence="1">
    <location>
        <begin position="1"/>
        <end position="20"/>
    </location>
</feature>
<dbReference type="GO" id="GO:0043176">
    <property type="term" value="F:amine binding"/>
    <property type="evidence" value="ECO:0007669"/>
    <property type="project" value="InterPro"/>
</dbReference>
<dbReference type="InterPro" id="IPR002970">
    <property type="entry name" value="Tick_his-bd"/>
</dbReference>
<protein>
    <submittedName>
        <fullName evidence="2">Lipocalin</fullName>
    </submittedName>
</protein>
<keyword evidence="1" id="KW-0732">Signal</keyword>
<accession>A0A131Z0R5</accession>
<reference evidence="2" key="1">
    <citation type="journal article" date="2016" name="Ticks Tick Borne Dis.">
        <title>De novo assembly and annotation of the salivary gland transcriptome of Rhipicephalus appendiculatus male and female ticks during blood feeding.</title>
        <authorList>
            <person name="de Castro M.H."/>
            <person name="de Klerk D."/>
            <person name="Pienaar R."/>
            <person name="Latif A.A."/>
            <person name="Rees D.J."/>
            <person name="Mans B.J."/>
        </authorList>
    </citation>
    <scope>NUCLEOTIDE SEQUENCE</scope>
    <source>
        <tissue evidence="2">Salivary glands</tissue>
    </source>
</reference>
<evidence type="ECO:0000313" key="2">
    <source>
        <dbReference type="EMBL" id="JAP84508.1"/>
    </source>
</evidence>
<organism evidence="2">
    <name type="scientific">Rhipicephalus appendiculatus</name>
    <name type="common">Brown ear tick</name>
    <dbReference type="NCBI Taxonomy" id="34631"/>
    <lineage>
        <taxon>Eukaryota</taxon>
        <taxon>Metazoa</taxon>
        <taxon>Ecdysozoa</taxon>
        <taxon>Arthropoda</taxon>
        <taxon>Chelicerata</taxon>
        <taxon>Arachnida</taxon>
        <taxon>Acari</taxon>
        <taxon>Parasitiformes</taxon>
        <taxon>Ixodida</taxon>
        <taxon>Ixodoidea</taxon>
        <taxon>Ixodidae</taxon>
        <taxon>Rhipicephalinae</taxon>
        <taxon>Rhipicephalus</taxon>
        <taxon>Rhipicephalus</taxon>
    </lineage>
</organism>
<sequence>MALVYFLAAIVTLHLTLGTAQETNDVPDSFKIFETFPFAVAISDADNDTVYECLTAKRMWLEPEEKKGEYIWFLKGNLDNRKRTVSFYVFEGPSPDTFLFTVGSDEALSSEAKFHYTDYKNCAVLDLPYNGRQCMLWSTEESKDSLPQECLDEFVKHCGVAMPLYGKDLCSEDEVAEW</sequence>
<name>A0A131Z0R5_RHIAP</name>
<proteinExistence type="predicted"/>
<feature type="chain" id="PRO_5007286399" evidence="1">
    <location>
        <begin position="21"/>
        <end position="178"/>
    </location>
</feature>
<dbReference type="Gene3D" id="2.40.128.20">
    <property type="match status" value="1"/>
</dbReference>
<dbReference type="GO" id="GO:0030682">
    <property type="term" value="P:symbiont-mediated perturbation of host defenses"/>
    <property type="evidence" value="ECO:0007669"/>
    <property type="project" value="InterPro"/>
</dbReference>
<dbReference type="EMBL" id="GEDV01004049">
    <property type="protein sequence ID" value="JAP84508.1"/>
    <property type="molecule type" value="Transcribed_RNA"/>
</dbReference>
<evidence type="ECO:0000256" key="1">
    <source>
        <dbReference type="SAM" id="SignalP"/>
    </source>
</evidence>
<dbReference type="InterPro" id="IPR012674">
    <property type="entry name" value="Calycin"/>
</dbReference>